<dbReference type="InterPro" id="IPR005794">
    <property type="entry name" value="Fmt"/>
</dbReference>
<dbReference type="InterPro" id="IPR002376">
    <property type="entry name" value="Formyl_transf_N"/>
</dbReference>
<reference evidence="8" key="2">
    <citation type="journal article" date="2021" name="PeerJ">
        <title>Extensive microbial diversity within the chicken gut microbiome revealed by metagenomics and culture.</title>
        <authorList>
            <person name="Gilroy R."/>
            <person name="Ravi A."/>
            <person name="Getino M."/>
            <person name="Pursley I."/>
            <person name="Horton D.L."/>
            <person name="Alikhan N.F."/>
            <person name="Baker D."/>
            <person name="Gharbi K."/>
            <person name="Hall N."/>
            <person name="Watson M."/>
            <person name="Adriaenssens E.M."/>
            <person name="Foster-Nyarko E."/>
            <person name="Jarju S."/>
            <person name="Secka A."/>
            <person name="Antonio M."/>
            <person name="Oren A."/>
            <person name="Chaudhuri R.R."/>
            <person name="La Ragione R."/>
            <person name="Hildebrand F."/>
            <person name="Pallen M.J."/>
        </authorList>
    </citation>
    <scope>NUCLEOTIDE SEQUENCE</scope>
    <source>
        <strain evidence="8">CHK193-30670</strain>
    </source>
</reference>
<dbReference type="NCBIfam" id="TIGR00460">
    <property type="entry name" value="fmt"/>
    <property type="match status" value="1"/>
</dbReference>
<dbReference type="AlphaFoldDB" id="A0A9D1IPJ6"/>
<evidence type="ECO:0000259" key="6">
    <source>
        <dbReference type="Pfam" id="PF00551"/>
    </source>
</evidence>
<dbReference type="GO" id="GO:0004479">
    <property type="term" value="F:methionyl-tRNA formyltransferase activity"/>
    <property type="evidence" value="ECO:0007669"/>
    <property type="project" value="UniProtKB-UniRule"/>
</dbReference>
<accession>A0A9D1IPJ6</accession>
<evidence type="ECO:0000256" key="3">
    <source>
        <dbReference type="ARBA" id="ARBA00022679"/>
    </source>
</evidence>
<feature type="domain" description="Formyl transferase C-terminal" evidence="7">
    <location>
        <begin position="204"/>
        <end position="300"/>
    </location>
</feature>
<evidence type="ECO:0000259" key="7">
    <source>
        <dbReference type="Pfam" id="PF02911"/>
    </source>
</evidence>
<dbReference type="FunFam" id="3.40.50.12230:FF:000001">
    <property type="entry name" value="Methionyl-tRNA formyltransferase"/>
    <property type="match status" value="1"/>
</dbReference>
<feature type="domain" description="Formyl transferase N-terminal" evidence="6">
    <location>
        <begin position="5"/>
        <end position="179"/>
    </location>
</feature>
<dbReference type="PROSITE" id="PS00373">
    <property type="entry name" value="GART"/>
    <property type="match status" value="1"/>
</dbReference>
<dbReference type="Proteomes" id="UP000824074">
    <property type="component" value="Unassembled WGS sequence"/>
</dbReference>
<dbReference type="FunFam" id="3.40.50.170:FF:000004">
    <property type="entry name" value="Methionyl-tRNA formyltransferase"/>
    <property type="match status" value="1"/>
</dbReference>
<dbReference type="InterPro" id="IPR001555">
    <property type="entry name" value="GART_AS"/>
</dbReference>
<dbReference type="InterPro" id="IPR036477">
    <property type="entry name" value="Formyl_transf_N_sf"/>
</dbReference>
<dbReference type="Gene3D" id="3.40.50.12230">
    <property type="match status" value="1"/>
</dbReference>
<comment type="caution">
    <text evidence="8">The sequence shown here is derived from an EMBL/GenBank/DDBJ whole genome shotgun (WGS) entry which is preliminary data.</text>
</comment>
<evidence type="ECO:0000256" key="4">
    <source>
        <dbReference type="ARBA" id="ARBA00022917"/>
    </source>
</evidence>
<feature type="binding site" evidence="5">
    <location>
        <begin position="109"/>
        <end position="112"/>
    </location>
    <ligand>
        <name>(6S)-5,6,7,8-tetrahydrofolate</name>
        <dbReference type="ChEBI" id="CHEBI:57453"/>
    </ligand>
</feature>
<evidence type="ECO:0000256" key="1">
    <source>
        <dbReference type="ARBA" id="ARBA00010699"/>
    </source>
</evidence>
<dbReference type="PANTHER" id="PTHR11138">
    <property type="entry name" value="METHIONYL-TRNA FORMYLTRANSFERASE"/>
    <property type="match status" value="1"/>
</dbReference>
<dbReference type="PANTHER" id="PTHR11138:SF5">
    <property type="entry name" value="METHIONYL-TRNA FORMYLTRANSFERASE, MITOCHONDRIAL"/>
    <property type="match status" value="1"/>
</dbReference>
<comment type="similarity">
    <text evidence="1 5">Belongs to the Fmt family.</text>
</comment>
<evidence type="ECO:0000256" key="5">
    <source>
        <dbReference type="HAMAP-Rule" id="MF_00182"/>
    </source>
</evidence>
<dbReference type="InterPro" id="IPR011034">
    <property type="entry name" value="Formyl_transferase-like_C_sf"/>
</dbReference>
<keyword evidence="4 5" id="KW-0648">Protein biosynthesis</keyword>
<organism evidence="8 9">
    <name type="scientific">Candidatus Aphodocola excrementigallinarum</name>
    <dbReference type="NCBI Taxonomy" id="2840670"/>
    <lineage>
        <taxon>Bacteria</taxon>
        <taxon>Bacillati</taxon>
        <taxon>Bacillota</taxon>
        <taxon>Bacilli</taxon>
        <taxon>Candidatus Aphodocola</taxon>
    </lineage>
</organism>
<dbReference type="CDD" id="cd08704">
    <property type="entry name" value="Met_tRNA_FMT_C"/>
    <property type="match status" value="1"/>
</dbReference>
<evidence type="ECO:0000256" key="2">
    <source>
        <dbReference type="ARBA" id="ARBA00012261"/>
    </source>
</evidence>
<dbReference type="Pfam" id="PF00551">
    <property type="entry name" value="Formyl_trans_N"/>
    <property type="match status" value="1"/>
</dbReference>
<proteinExistence type="inferred from homology"/>
<comment type="function">
    <text evidence="5">Attaches a formyl group to the free amino group of methionyl-tRNA(fMet). The formyl group appears to play a dual role in the initiator identity of N-formylmethionyl-tRNA by promoting its recognition by IF2 and preventing the misappropriation of this tRNA by the elongation apparatus.</text>
</comment>
<name>A0A9D1IPJ6_9FIRM</name>
<dbReference type="CDD" id="cd08646">
    <property type="entry name" value="FMT_core_Met-tRNA-FMT_N"/>
    <property type="match status" value="1"/>
</dbReference>
<dbReference type="EMBL" id="DVMT01000014">
    <property type="protein sequence ID" value="HIU39862.1"/>
    <property type="molecule type" value="Genomic_DNA"/>
</dbReference>
<dbReference type="InterPro" id="IPR041711">
    <property type="entry name" value="Met-tRNA-FMT_N"/>
</dbReference>
<protein>
    <recommendedName>
        <fullName evidence="2 5">Methionyl-tRNA formyltransferase</fullName>
        <ecNumber evidence="2 5">2.1.2.9</ecNumber>
    </recommendedName>
</protein>
<dbReference type="EC" id="2.1.2.9" evidence="2 5"/>
<evidence type="ECO:0000313" key="8">
    <source>
        <dbReference type="EMBL" id="HIU39862.1"/>
    </source>
</evidence>
<reference evidence="8" key="1">
    <citation type="submission" date="2020-10" db="EMBL/GenBank/DDBJ databases">
        <authorList>
            <person name="Gilroy R."/>
        </authorList>
    </citation>
    <scope>NUCLEOTIDE SEQUENCE</scope>
    <source>
        <strain evidence="8">CHK193-30670</strain>
    </source>
</reference>
<evidence type="ECO:0000313" key="9">
    <source>
        <dbReference type="Proteomes" id="UP000824074"/>
    </source>
</evidence>
<comment type="catalytic activity">
    <reaction evidence="5">
        <text>L-methionyl-tRNA(fMet) + (6R)-10-formyltetrahydrofolate = N-formyl-L-methionyl-tRNA(fMet) + (6S)-5,6,7,8-tetrahydrofolate + H(+)</text>
        <dbReference type="Rhea" id="RHEA:24380"/>
        <dbReference type="Rhea" id="RHEA-COMP:9952"/>
        <dbReference type="Rhea" id="RHEA-COMP:9953"/>
        <dbReference type="ChEBI" id="CHEBI:15378"/>
        <dbReference type="ChEBI" id="CHEBI:57453"/>
        <dbReference type="ChEBI" id="CHEBI:78530"/>
        <dbReference type="ChEBI" id="CHEBI:78844"/>
        <dbReference type="ChEBI" id="CHEBI:195366"/>
        <dbReference type="EC" id="2.1.2.9"/>
    </reaction>
</comment>
<dbReference type="GO" id="GO:0005829">
    <property type="term" value="C:cytosol"/>
    <property type="evidence" value="ECO:0007669"/>
    <property type="project" value="TreeGrafter"/>
</dbReference>
<keyword evidence="3 5" id="KW-0808">Transferase</keyword>
<dbReference type="Pfam" id="PF02911">
    <property type="entry name" value="Formyl_trans_C"/>
    <property type="match status" value="1"/>
</dbReference>
<dbReference type="HAMAP" id="MF_00182">
    <property type="entry name" value="Formyl_trans"/>
    <property type="match status" value="1"/>
</dbReference>
<dbReference type="InterPro" id="IPR005793">
    <property type="entry name" value="Formyl_trans_C"/>
</dbReference>
<sequence>MKDLKVIFMGTPDFCVPILEELIKKCTVIAVVTQPDKEVGRKKVLTPSPIKEVALKNNIKVLQPVKIKEEYQDIIDLNPDIIITCAYGQIVPEVILNAPKYGCINVHASLLPKLRGGAPIHKAIINGYKKTGITIMYMDKGMDTGDMISKKEVDITDFDTAETLHDKLQKASVPLLMETLPSIINGTNKREKQNNDEATYAYNVSREDEHVNFNDTSLNVYNKIRGLNSWPGAYATLDDKNIKLWVSKISDNVYDKKPGTIVNLNKDGMEVVTKDKSILITELQLPGKKKMNIKDFINGNKKEDYLNKCFK</sequence>
<dbReference type="InterPro" id="IPR044135">
    <property type="entry name" value="Met-tRNA-FMT_C"/>
</dbReference>
<gene>
    <name evidence="5" type="primary">fmt</name>
    <name evidence="8" type="ORF">IAB68_00990</name>
</gene>
<dbReference type="SUPFAM" id="SSF53328">
    <property type="entry name" value="Formyltransferase"/>
    <property type="match status" value="1"/>
</dbReference>
<dbReference type="SUPFAM" id="SSF50486">
    <property type="entry name" value="FMT C-terminal domain-like"/>
    <property type="match status" value="1"/>
</dbReference>